<dbReference type="PANTHER" id="PTHR13495:SF0">
    <property type="entry name" value="PSME3-INTERACTING PROTEIN"/>
    <property type="match status" value="1"/>
</dbReference>
<feature type="region of interest" description="Disordered" evidence="3">
    <location>
        <begin position="111"/>
        <end position="210"/>
    </location>
</feature>
<name>A0ABR0H697_9PEZI</name>
<feature type="region of interest" description="Disordered" evidence="3">
    <location>
        <begin position="1"/>
        <end position="51"/>
    </location>
</feature>
<proteinExistence type="predicted"/>
<protein>
    <recommendedName>
        <fullName evidence="4">FAM192A/Fyv6 N-terminal domain-containing protein</fullName>
    </recommendedName>
</protein>
<organism evidence="5 6">
    <name type="scientific">Podospora pseudopauciseta</name>
    <dbReference type="NCBI Taxonomy" id="2093780"/>
    <lineage>
        <taxon>Eukaryota</taxon>
        <taxon>Fungi</taxon>
        <taxon>Dikarya</taxon>
        <taxon>Ascomycota</taxon>
        <taxon>Pezizomycotina</taxon>
        <taxon>Sordariomycetes</taxon>
        <taxon>Sordariomycetidae</taxon>
        <taxon>Sordariales</taxon>
        <taxon>Podosporaceae</taxon>
        <taxon>Podospora</taxon>
    </lineage>
</organism>
<keyword evidence="6" id="KW-1185">Reference proteome</keyword>
<gene>
    <name evidence="5" type="ORF">QC763_609010</name>
</gene>
<evidence type="ECO:0000256" key="3">
    <source>
        <dbReference type="SAM" id="MobiDB-lite"/>
    </source>
</evidence>
<evidence type="ECO:0000256" key="2">
    <source>
        <dbReference type="ARBA" id="ARBA00023242"/>
    </source>
</evidence>
<dbReference type="GeneID" id="87935066"/>
<sequence>MSSRFVSAGSIDATTGEATTEHAGPSDSQQQQPPPVSQKSKEWAEVTQQLESDRQRRILQAKQAQEGGEKSLYEVLQANKAAKQAEFEEKSKLKNQFRALDEDEIDFLDEVERRRKEEEERRRREEEEGLRAFREIKSSREKGESEEEEVEVEGWDFGGEGGRRRKRRAEGRRLLVKKVKREEKMDDAEGSPAGKPSGGLVGGGSGGDKKATEVVVDKAAATASVPKPAEAPAVSARKAAGGLVDYGSDSDELSSAYAYIGGWE</sequence>
<keyword evidence="2" id="KW-0539">Nucleus</keyword>
<dbReference type="InterPro" id="IPR039845">
    <property type="entry name" value="FAM192A"/>
</dbReference>
<dbReference type="InterPro" id="IPR019331">
    <property type="entry name" value="FAM192A/Fyv6_N"/>
</dbReference>
<evidence type="ECO:0000313" key="5">
    <source>
        <dbReference type="EMBL" id="KAK4663510.1"/>
    </source>
</evidence>
<comment type="subcellular location">
    <subcellularLocation>
        <location evidence="1">Nucleus</location>
    </subcellularLocation>
</comment>
<dbReference type="RefSeq" id="XP_062763476.1">
    <property type="nucleotide sequence ID" value="XM_062914723.1"/>
</dbReference>
<feature type="compositionally biased region" description="Acidic residues" evidence="3">
    <location>
        <begin position="144"/>
        <end position="154"/>
    </location>
</feature>
<evidence type="ECO:0000256" key="1">
    <source>
        <dbReference type="ARBA" id="ARBA00004123"/>
    </source>
</evidence>
<accession>A0ABR0H697</accession>
<feature type="domain" description="FAM192A/Fyv6 N-terminal" evidence="4">
    <location>
        <begin position="37"/>
        <end position="134"/>
    </location>
</feature>
<dbReference type="PANTHER" id="PTHR13495">
    <property type="entry name" value="NEFA-INTERACTING NUCLEAR PROTEIN NIP30"/>
    <property type="match status" value="1"/>
</dbReference>
<evidence type="ECO:0000313" key="6">
    <source>
        <dbReference type="Proteomes" id="UP001326199"/>
    </source>
</evidence>
<feature type="compositionally biased region" description="Low complexity" evidence="3">
    <location>
        <begin position="13"/>
        <end position="31"/>
    </location>
</feature>
<comment type="caution">
    <text evidence="5">The sequence shown here is derived from an EMBL/GenBank/DDBJ whole genome shotgun (WGS) entry which is preliminary data.</text>
</comment>
<feature type="compositionally biased region" description="Gly residues" evidence="3">
    <location>
        <begin position="196"/>
        <end position="206"/>
    </location>
</feature>
<feature type="compositionally biased region" description="Basic residues" evidence="3">
    <location>
        <begin position="163"/>
        <end position="179"/>
    </location>
</feature>
<feature type="compositionally biased region" description="Basic and acidic residues" evidence="3">
    <location>
        <begin position="111"/>
        <end position="143"/>
    </location>
</feature>
<dbReference type="Proteomes" id="UP001326199">
    <property type="component" value="Unassembled WGS sequence"/>
</dbReference>
<reference evidence="5 6" key="1">
    <citation type="journal article" date="2023" name="bioRxiv">
        <title>High-quality genome assemblies of four members of thePodospora anserinaspecies complex.</title>
        <authorList>
            <person name="Ament-Velasquez S.L."/>
            <person name="Vogan A.A."/>
            <person name="Wallerman O."/>
            <person name="Hartmann F."/>
            <person name="Gautier V."/>
            <person name="Silar P."/>
            <person name="Giraud T."/>
            <person name="Johannesson H."/>
        </authorList>
    </citation>
    <scope>NUCLEOTIDE SEQUENCE [LARGE SCALE GENOMIC DNA]</scope>
    <source>
        <strain evidence="5 6">CBS 411.78</strain>
    </source>
</reference>
<dbReference type="EMBL" id="JAFFHB010000008">
    <property type="protein sequence ID" value="KAK4663510.1"/>
    <property type="molecule type" value="Genomic_DNA"/>
</dbReference>
<dbReference type="Pfam" id="PF10187">
    <property type="entry name" value="FAM192A_Fyv6_N"/>
    <property type="match status" value="1"/>
</dbReference>
<evidence type="ECO:0000259" key="4">
    <source>
        <dbReference type="Pfam" id="PF10187"/>
    </source>
</evidence>